<evidence type="ECO:0000313" key="2">
    <source>
        <dbReference type="Proteomes" id="UP000327157"/>
    </source>
</evidence>
<proteinExistence type="predicted"/>
<reference evidence="2" key="2">
    <citation type="submission" date="2019-10" db="EMBL/GenBank/DDBJ databases">
        <title>A de novo genome assembly of a pear dwarfing rootstock.</title>
        <authorList>
            <person name="Wang F."/>
            <person name="Wang J."/>
            <person name="Li S."/>
            <person name="Zhang Y."/>
            <person name="Fang M."/>
            <person name="Ma L."/>
            <person name="Zhao Y."/>
            <person name="Jiang S."/>
        </authorList>
    </citation>
    <scope>NUCLEOTIDE SEQUENCE [LARGE SCALE GENOMIC DNA]</scope>
</reference>
<evidence type="ECO:0000313" key="1">
    <source>
        <dbReference type="EMBL" id="KAB2616557.1"/>
    </source>
</evidence>
<name>A0A5N5GN51_9ROSA</name>
<comment type="caution">
    <text evidence="1">The sequence shown here is derived from an EMBL/GenBank/DDBJ whole genome shotgun (WGS) entry which is preliminary data.</text>
</comment>
<gene>
    <name evidence="1" type="ORF">D8674_023145</name>
</gene>
<sequence>MRFGYIDPVLVVNEGRSIPSSGRRYLTILPFNPLTKLNVKTRGREWYLFHDDWWLENASKATRFVEGPLCPTEKKREKDRVHTVMVVPSSGCKDFGAGCLGCRRKKEKGREAPARKIAARNHEAEQTAMPDNSIGKCWVRVEFREKHCGLSTDISGGVNTVLFGRNNLSPGTRGPTRAILNNSSDYGHSWHPNTFGTQFINDILAITVNGLSLCKSWCDPVCIPPWAFSNVDELLEAEEDLQASPTKFSLSDCFLLGTQLLAIMEPSPVMDPILVDHDPITKFEVPKNTHLSRKQK</sequence>
<protein>
    <submittedName>
        <fullName evidence="1">Uncharacterized protein</fullName>
    </submittedName>
</protein>
<dbReference type="AlphaFoldDB" id="A0A5N5GN51"/>
<keyword evidence="2" id="KW-1185">Reference proteome</keyword>
<accession>A0A5N5GN51</accession>
<dbReference type="EMBL" id="SMOL01000402">
    <property type="protein sequence ID" value="KAB2616557.1"/>
    <property type="molecule type" value="Genomic_DNA"/>
</dbReference>
<reference evidence="1 2" key="1">
    <citation type="submission" date="2019-09" db="EMBL/GenBank/DDBJ databases">
        <authorList>
            <person name="Ou C."/>
        </authorList>
    </citation>
    <scope>NUCLEOTIDE SEQUENCE [LARGE SCALE GENOMIC DNA]</scope>
    <source>
        <strain evidence="1">S2</strain>
        <tissue evidence="1">Leaf</tissue>
    </source>
</reference>
<organism evidence="1 2">
    <name type="scientific">Pyrus ussuriensis x Pyrus communis</name>
    <dbReference type="NCBI Taxonomy" id="2448454"/>
    <lineage>
        <taxon>Eukaryota</taxon>
        <taxon>Viridiplantae</taxon>
        <taxon>Streptophyta</taxon>
        <taxon>Embryophyta</taxon>
        <taxon>Tracheophyta</taxon>
        <taxon>Spermatophyta</taxon>
        <taxon>Magnoliopsida</taxon>
        <taxon>eudicotyledons</taxon>
        <taxon>Gunneridae</taxon>
        <taxon>Pentapetalae</taxon>
        <taxon>rosids</taxon>
        <taxon>fabids</taxon>
        <taxon>Rosales</taxon>
        <taxon>Rosaceae</taxon>
        <taxon>Amygdaloideae</taxon>
        <taxon>Maleae</taxon>
        <taxon>Pyrus</taxon>
    </lineage>
</organism>
<dbReference type="Proteomes" id="UP000327157">
    <property type="component" value="Chromosome 3"/>
</dbReference>
<reference evidence="1 2" key="3">
    <citation type="submission" date="2019-11" db="EMBL/GenBank/DDBJ databases">
        <title>A de novo genome assembly of a pear dwarfing rootstock.</title>
        <authorList>
            <person name="Wang F."/>
            <person name="Wang J."/>
            <person name="Li S."/>
            <person name="Zhang Y."/>
            <person name="Fang M."/>
            <person name="Ma L."/>
            <person name="Zhao Y."/>
            <person name="Jiang S."/>
        </authorList>
    </citation>
    <scope>NUCLEOTIDE SEQUENCE [LARGE SCALE GENOMIC DNA]</scope>
    <source>
        <strain evidence="1">S2</strain>
        <tissue evidence="1">Leaf</tissue>
    </source>
</reference>